<evidence type="ECO:0000313" key="1">
    <source>
        <dbReference type="EMBL" id="JAD92394.1"/>
    </source>
</evidence>
<reference evidence="1" key="1">
    <citation type="submission" date="2014-09" db="EMBL/GenBank/DDBJ databases">
        <authorList>
            <person name="Magalhaes I.L.F."/>
            <person name="Oliveira U."/>
            <person name="Santos F.R."/>
            <person name="Vidigal T.H.D.A."/>
            <person name="Brescovit A.D."/>
            <person name="Santos A.J."/>
        </authorList>
    </citation>
    <scope>NUCLEOTIDE SEQUENCE</scope>
    <source>
        <tissue evidence="1">Shoot tissue taken approximately 20 cm above the soil surface</tissue>
    </source>
</reference>
<reference evidence="1" key="2">
    <citation type="journal article" date="2015" name="Data Brief">
        <title>Shoot transcriptome of the giant reed, Arundo donax.</title>
        <authorList>
            <person name="Barrero R.A."/>
            <person name="Guerrero F.D."/>
            <person name="Moolhuijzen P."/>
            <person name="Goolsby J.A."/>
            <person name="Tidwell J."/>
            <person name="Bellgard S.E."/>
            <person name="Bellgard M.I."/>
        </authorList>
    </citation>
    <scope>NUCLEOTIDE SEQUENCE</scope>
    <source>
        <tissue evidence="1">Shoot tissue taken approximately 20 cm above the soil surface</tissue>
    </source>
</reference>
<protein>
    <submittedName>
        <fullName evidence="1">Uncharacterized protein</fullName>
    </submittedName>
</protein>
<organism evidence="1">
    <name type="scientific">Arundo donax</name>
    <name type="common">Giant reed</name>
    <name type="synonym">Donax arundinaceus</name>
    <dbReference type="NCBI Taxonomy" id="35708"/>
    <lineage>
        <taxon>Eukaryota</taxon>
        <taxon>Viridiplantae</taxon>
        <taxon>Streptophyta</taxon>
        <taxon>Embryophyta</taxon>
        <taxon>Tracheophyta</taxon>
        <taxon>Spermatophyta</taxon>
        <taxon>Magnoliopsida</taxon>
        <taxon>Liliopsida</taxon>
        <taxon>Poales</taxon>
        <taxon>Poaceae</taxon>
        <taxon>PACMAD clade</taxon>
        <taxon>Arundinoideae</taxon>
        <taxon>Arundineae</taxon>
        <taxon>Arundo</taxon>
    </lineage>
</organism>
<accession>A0A0A9DUY6</accession>
<proteinExistence type="predicted"/>
<dbReference type="AlphaFoldDB" id="A0A0A9DUY6"/>
<dbReference type="EMBL" id="GBRH01205501">
    <property type="protein sequence ID" value="JAD92394.1"/>
    <property type="molecule type" value="Transcribed_RNA"/>
</dbReference>
<sequence>MWAHLQFVQLIVQIQMSSQTLPLLTYKQVRGDEMQQHCASMA</sequence>
<name>A0A0A9DUY6_ARUDO</name>